<gene>
    <name evidence="2" type="ORF">HLB09_11750</name>
</gene>
<evidence type="ECO:0000313" key="3">
    <source>
        <dbReference type="Proteomes" id="UP000555552"/>
    </source>
</evidence>
<feature type="region of interest" description="Disordered" evidence="1">
    <location>
        <begin position="101"/>
        <end position="121"/>
    </location>
</feature>
<evidence type="ECO:0008006" key="4">
    <source>
        <dbReference type="Google" id="ProtNLM"/>
    </source>
</evidence>
<dbReference type="AlphaFoldDB" id="A0A849BSE9"/>
<dbReference type="Proteomes" id="UP000555552">
    <property type="component" value="Unassembled WGS sequence"/>
</dbReference>
<name>A0A849BSE9_9ACTN</name>
<reference evidence="2 3" key="1">
    <citation type="submission" date="2020-05" db="EMBL/GenBank/DDBJ databases">
        <title>MicrobeNet Type strains.</title>
        <authorList>
            <person name="Nicholson A.C."/>
        </authorList>
    </citation>
    <scope>NUCLEOTIDE SEQUENCE [LARGE SCALE GENOMIC DNA]</scope>
    <source>
        <strain evidence="2 3">JCM 14547</strain>
    </source>
</reference>
<feature type="non-terminal residue" evidence="2">
    <location>
        <position position="1"/>
    </location>
</feature>
<dbReference type="InterPro" id="IPR029058">
    <property type="entry name" value="AB_hydrolase_fold"/>
</dbReference>
<evidence type="ECO:0000313" key="2">
    <source>
        <dbReference type="EMBL" id="NNH23752.1"/>
    </source>
</evidence>
<protein>
    <recommendedName>
        <fullName evidence="4">Alpha/beta hydrolase family protein</fullName>
    </recommendedName>
</protein>
<accession>A0A849BSE9</accession>
<sequence length="298" mass="30371">RWAWPPRDVADRAAGVAVLTAQDGALRPTRVEVRAVGPARSIPPARGTADLLARARPMAGGGALSPAGRATSAAPIAVERVVDGAGARRWVVVLPPTQTTAAPWDEATTNPADLGTDLRGVGELPTAMTRGAVEAMDRAGVAPDEPVLLVGYSQGGITAAQLAADPALRSRFAVDAVLTAGAPVAGLDVPPDVAVLSLEHEEDWIASLEGADAPATPSRTTVLRDLPDAATAPAPGEPADGTAGHDLGRYRETAALVDASDDPSLVAWRARVAPYLAGEGTTASARLFLAERRPPGTG</sequence>
<organism evidence="2 3">
    <name type="scientific">Pseudokineococcus marinus</name>
    <dbReference type="NCBI Taxonomy" id="351215"/>
    <lineage>
        <taxon>Bacteria</taxon>
        <taxon>Bacillati</taxon>
        <taxon>Actinomycetota</taxon>
        <taxon>Actinomycetes</taxon>
        <taxon>Kineosporiales</taxon>
        <taxon>Kineosporiaceae</taxon>
        <taxon>Pseudokineococcus</taxon>
    </lineage>
</organism>
<evidence type="ECO:0000256" key="1">
    <source>
        <dbReference type="SAM" id="MobiDB-lite"/>
    </source>
</evidence>
<dbReference type="Gene3D" id="3.40.50.1820">
    <property type="entry name" value="alpha/beta hydrolase"/>
    <property type="match status" value="1"/>
</dbReference>
<proteinExistence type="predicted"/>
<feature type="compositionally biased region" description="Polar residues" evidence="1">
    <location>
        <begin position="101"/>
        <end position="111"/>
    </location>
</feature>
<comment type="caution">
    <text evidence="2">The sequence shown here is derived from an EMBL/GenBank/DDBJ whole genome shotgun (WGS) entry which is preliminary data.</text>
</comment>
<keyword evidence="3" id="KW-1185">Reference proteome</keyword>
<dbReference type="SUPFAM" id="SSF53474">
    <property type="entry name" value="alpha/beta-Hydrolases"/>
    <property type="match status" value="1"/>
</dbReference>
<dbReference type="EMBL" id="JABEMA010000190">
    <property type="protein sequence ID" value="NNH23752.1"/>
    <property type="molecule type" value="Genomic_DNA"/>
</dbReference>